<keyword evidence="1" id="KW-0812">Transmembrane</keyword>
<feature type="transmembrane region" description="Helical" evidence="1">
    <location>
        <begin position="60"/>
        <end position="82"/>
    </location>
</feature>
<keyword evidence="1" id="KW-1133">Transmembrane helix</keyword>
<dbReference type="RefSeq" id="WP_282761018.1">
    <property type="nucleotide sequence ID" value="NZ_JASCTH010000010.1"/>
</dbReference>
<organism evidence="2 3">
    <name type="scientific">Actinoplanes sandaracinus</name>
    <dbReference type="NCBI Taxonomy" id="3045177"/>
    <lineage>
        <taxon>Bacteria</taxon>
        <taxon>Bacillati</taxon>
        <taxon>Actinomycetota</taxon>
        <taxon>Actinomycetes</taxon>
        <taxon>Micromonosporales</taxon>
        <taxon>Micromonosporaceae</taxon>
        <taxon>Actinoplanes</taxon>
    </lineage>
</organism>
<dbReference type="SUPFAM" id="SSF103473">
    <property type="entry name" value="MFS general substrate transporter"/>
    <property type="match status" value="1"/>
</dbReference>
<accession>A0ABT6WKQ9</accession>
<feature type="transmembrane region" description="Helical" evidence="1">
    <location>
        <begin position="94"/>
        <end position="113"/>
    </location>
</feature>
<evidence type="ECO:0000256" key="1">
    <source>
        <dbReference type="SAM" id="Phobius"/>
    </source>
</evidence>
<name>A0ABT6WKQ9_9ACTN</name>
<comment type="caution">
    <text evidence="2">The sequence shown here is derived from an EMBL/GenBank/DDBJ whole genome shotgun (WGS) entry which is preliminary data.</text>
</comment>
<dbReference type="InterPro" id="IPR036259">
    <property type="entry name" value="MFS_trans_sf"/>
</dbReference>
<dbReference type="InterPro" id="IPR058068">
    <property type="entry name" value="LIC_13387-like"/>
</dbReference>
<keyword evidence="1" id="KW-0472">Membrane</keyword>
<feature type="transmembrane region" description="Helical" evidence="1">
    <location>
        <begin position="119"/>
        <end position="135"/>
    </location>
</feature>
<sequence length="143" mass="14799">MQSALAFRIGAWSWIVCGTGHSILDVAMRLSPSLEEERVDAVLRGQVMNLGGVSRTSYEVMQGISLAMGAAIVTVGVLLLYIGRLSSSTGRTRPAVLIGLVASVLMLGLAVALLPSPPIVLFSVATAAFGFALVREGRAATAG</sequence>
<evidence type="ECO:0000313" key="2">
    <source>
        <dbReference type="EMBL" id="MDI6100312.1"/>
    </source>
</evidence>
<dbReference type="Proteomes" id="UP001241758">
    <property type="component" value="Unassembled WGS sequence"/>
</dbReference>
<reference evidence="2 3" key="1">
    <citation type="submission" date="2023-05" db="EMBL/GenBank/DDBJ databases">
        <title>Actinoplanes sp. NEAU-A12 genome sequencing.</title>
        <authorList>
            <person name="Wang Z.-S."/>
        </authorList>
    </citation>
    <scope>NUCLEOTIDE SEQUENCE [LARGE SCALE GENOMIC DNA]</scope>
    <source>
        <strain evidence="2 3">NEAU-A12</strain>
    </source>
</reference>
<evidence type="ECO:0000313" key="3">
    <source>
        <dbReference type="Proteomes" id="UP001241758"/>
    </source>
</evidence>
<keyword evidence="3" id="KW-1185">Reference proteome</keyword>
<dbReference type="NCBIfam" id="NF047765">
    <property type="entry name" value="LIC_13387_fam"/>
    <property type="match status" value="1"/>
</dbReference>
<dbReference type="EMBL" id="JASCTH010000010">
    <property type="protein sequence ID" value="MDI6100312.1"/>
    <property type="molecule type" value="Genomic_DNA"/>
</dbReference>
<protein>
    <submittedName>
        <fullName evidence="2">Uncharacterized protein</fullName>
    </submittedName>
</protein>
<proteinExistence type="predicted"/>
<gene>
    <name evidence="2" type="ORF">QLQ12_17030</name>
</gene>